<sequence length="76" mass="8632">MKRKIYLRLMILPVCLSNSTSGIASSNFSLFQYMLPMTTAQNTIVADANFQPEFKKNIHARDDQTEDCLRSGICKD</sequence>
<name>K9ZBL0_ANACC</name>
<proteinExistence type="predicted"/>
<dbReference type="EMBL" id="CP003659">
    <property type="protein sequence ID" value="AFZ56576.1"/>
    <property type="molecule type" value="Genomic_DNA"/>
</dbReference>
<dbReference type="AlphaFoldDB" id="K9ZBL0"/>
<organism evidence="2 3">
    <name type="scientific">Anabaena cylindrica (strain ATCC 27899 / PCC 7122)</name>
    <dbReference type="NCBI Taxonomy" id="272123"/>
    <lineage>
        <taxon>Bacteria</taxon>
        <taxon>Bacillati</taxon>
        <taxon>Cyanobacteriota</taxon>
        <taxon>Cyanophyceae</taxon>
        <taxon>Nostocales</taxon>
        <taxon>Nostocaceae</taxon>
        <taxon>Anabaena</taxon>
    </lineage>
</organism>
<protein>
    <submittedName>
        <fullName evidence="2">Uncharacterized protein</fullName>
    </submittedName>
</protein>
<dbReference type="PATRIC" id="fig|272123.3.peg.1099"/>
<dbReference type="eggNOG" id="ENOG5031YI4">
    <property type="taxonomic scope" value="Bacteria"/>
</dbReference>
<keyword evidence="3" id="KW-1185">Reference proteome</keyword>
<feature type="chain" id="PRO_5030173301" evidence="1">
    <location>
        <begin position="25"/>
        <end position="76"/>
    </location>
</feature>
<evidence type="ECO:0000313" key="3">
    <source>
        <dbReference type="Proteomes" id="UP000010474"/>
    </source>
</evidence>
<gene>
    <name evidence="2" type="ordered locus">Anacy_1001</name>
</gene>
<dbReference type="RefSeq" id="WP_015213228.1">
    <property type="nucleotide sequence ID" value="NC_019771.1"/>
</dbReference>
<feature type="signal peptide" evidence="1">
    <location>
        <begin position="1"/>
        <end position="24"/>
    </location>
</feature>
<evidence type="ECO:0000313" key="2">
    <source>
        <dbReference type="EMBL" id="AFZ56576.1"/>
    </source>
</evidence>
<keyword evidence="1" id="KW-0732">Signal</keyword>
<dbReference type="HOGENOM" id="CLU_191959_0_0_3"/>
<dbReference type="Proteomes" id="UP000010474">
    <property type="component" value="Chromosome"/>
</dbReference>
<accession>K9ZBL0</accession>
<reference evidence="3" key="1">
    <citation type="journal article" date="2013" name="Proc. Natl. Acad. Sci. U.S.A.">
        <title>Improving the coverage of the cyanobacterial phylum using diversity-driven genome sequencing.</title>
        <authorList>
            <person name="Shih P.M."/>
            <person name="Wu D."/>
            <person name="Latifi A."/>
            <person name="Axen S.D."/>
            <person name="Fewer D.P."/>
            <person name="Talla E."/>
            <person name="Calteau A."/>
            <person name="Cai F."/>
            <person name="Tandeau de Marsac N."/>
            <person name="Rippka R."/>
            <person name="Herdman M."/>
            <person name="Sivonen K."/>
            <person name="Coursin T."/>
            <person name="Laurent T."/>
            <person name="Goodwin L."/>
            <person name="Nolan M."/>
            <person name="Davenport K.W."/>
            <person name="Han C.S."/>
            <person name="Rubin E.M."/>
            <person name="Eisen J.A."/>
            <person name="Woyke T."/>
            <person name="Gugger M."/>
            <person name="Kerfeld C.A."/>
        </authorList>
    </citation>
    <scope>NUCLEOTIDE SEQUENCE [LARGE SCALE GENOMIC DNA]</scope>
    <source>
        <strain evidence="3">ATCC 27899 / PCC 7122</strain>
    </source>
</reference>
<dbReference type="KEGG" id="acy:Anacy_1001"/>
<evidence type="ECO:0000256" key="1">
    <source>
        <dbReference type="SAM" id="SignalP"/>
    </source>
</evidence>